<keyword evidence="3" id="KW-1185">Reference proteome</keyword>
<dbReference type="Proteomes" id="UP000237229">
    <property type="component" value="Unassembled WGS sequence"/>
</dbReference>
<dbReference type="RefSeq" id="WP_103855181.1">
    <property type="nucleotide sequence ID" value="NZ_CBCSDH010000007.1"/>
</dbReference>
<reference evidence="2 3" key="1">
    <citation type="submission" date="2018-02" db="EMBL/GenBank/DDBJ databases">
        <title>Classification genera of Pasteurellaceae by whole genome sequence comparison.</title>
        <authorList>
            <person name="Christensen H."/>
        </authorList>
    </citation>
    <scope>NUCLEOTIDE SEQUENCE [LARGE SCALE GENOMIC DNA]</scope>
    <source>
        <strain evidence="2 3">20186H4H1</strain>
    </source>
</reference>
<sequence>MSGQSGKFGLSERTLCDLTRLFQAHPEIEQVIIYGSRAKGTQRAGSDIDLTLVGEQLSESTLNHLFGELQESDIPYLVDLSLYHQLTHRDLIQHIQQVGQVIYQKKEQNA</sequence>
<dbReference type="InterPro" id="IPR043519">
    <property type="entry name" value="NT_sf"/>
</dbReference>
<dbReference type="InterPro" id="IPR041633">
    <property type="entry name" value="Polbeta"/>
</dbReference>
<dbReference type="SUPFAM" id="SSF81301">
    <property type="entry name" value="Nucleotidyltransferase"/>
    <property type="match status" value="1"/>
</dbReference>
<proteinExistence type="predicted"/>
<dbReference type="Gene3D" id="3.30.460.10">
    <property type="entry name" value="Beta Polymerase, domain 2"/>
    <property type="match status" value="1"/>
</dbReference>
<comment type="caution">
    <text evidence="2">The sequence shown here is derived from an EMBL/GenBank/DDBJ whole genome shotgun (WGS) entry which is preliminary data.</text>
</comment>
<evidence type="ECO:0000259" key="1">
    <source>
        <dbReference type="Pfam" id="PF18765"/>
    </source>
</evidence>
<dbReference type="Pfam" id="PF18765">
    <property type="entry name" value="Polbeta"/>
    <property type="match status" value="1"/>
</dbReference>
<protein>
    <recommendedName>
        <fullName evidence="1">Polymerase beta nucleotidyltransferase domain-containing protein</fullName>
    </recommendedName>
</protein>
<dbReference type="EMBL" id="PQVI01000065">
    <property type="protein sequence ID" value="POY42559.1"/>
    <property type="molecule type" value="Genomic_DNA"/>
</dbReference>
<name>A0ABX4ZU35_9PAST</name>
<feature type="domain" description="Polymerase beta nucleotidyltransferase" evidence="1">
    <location>
        <begin position="18"/>
        <end position="108"/>
    </location>
</feature>
<evidence type="ECO:0000313" key="2">
    <source>
        <dbReference type="EMBL" id="POY42559.1"/>
    </source>
</evidence>
<accession>A0ABX4ZU35</accession>
<evidence type="ECO:0000313" key="3">
    <source>
        <dbReference type="Proteomes" id="UP000237229"/>
    </source>
</evidence>
<gene>
    <name evidence="2" type="ORF">C3Z13_04860</name>
</gene>
<dbReference type="CDD" id="cd05403">
    <property type="entry name" value="NT_KNTase_like"/>
    <property type="match status" value="1"/>
</dbReference>
<organism evidence="2 3">
    <name type="scientific">Avibacterium endocarditidis</name>
    <dbReference type="NCBI Taxonomy" id="380674"/>
    <lineage>
        <taxon>Bacteria</taxon>
        <taxon>Pseudomonadati</taxon>
        <taxon>Pseudomonadota</taxon>
        <taxon>Gammaproteobacteria</taxon>
        <taxon>Pasteurellales</taxon>
        <taxon>Pasteurellaceae</taxon>
        <taxon>Avibacterium</taxon>
    </lineage>
</organism>